<keyword evidence="1" id="KW-0472">Membrane</keyword>
<dbReference type="EMBL" id="NJHN03000047">
    <property type="protein sequence ID" value="KAH9420948.1"/>
    <property type="molecule type" value="Genomic_DNA"/>
</dbReference>
<organism evidence="2 3">
    <name type="scientific">Dermatophagoides pteronyssinus</name>
    <name type="common">European house dust mite</name>
    <dbReference type="NCBI Taxonomy" id="6956"/>
    <lineage>
        <taxon>Eukaryota</taxon>
        <taxon>Metazoa</taxon>
        <taxon>Ecdysozoa</taxon>
        <taxon>Arthropoda</taxon>
        <taxon>Chelicerata</taxon>
        <taxon>Arachnida</taxon>
        <taxon>Acari</taxon>
        <taxon>Acariformes</taxon>
        <taxon>Sarcoptiformes</taxon>
        <taxon>Astigmata</taxon>
        <taxon>Psoroptidia</taxon>
        <taxon>Analgoidea</taxon>
        <taxon>Pyroglyphidae</taxon>
        <taxon>Dermatophagoidinae</taxon>
        <taxon>Dermatophagoides</taxon>
    </lineage>
</organism>
<name>A0ABQ8JES3_DERPT</name>
<protein>
    <recommendedName>
        <fullName evidence="4">Transmembrane protein</fullName>
    </recommendedName>
</protein>
<keyword evidence="1" id="KW-1133">Transmembrane helix</keyword>
<accession>A0ABQ8JES3</accession>
<feature type="transmembrane region" description="Helical" evidence="1">
    <location>
        <begin position="13"/>
        <end position="34"/>
    </location>
</feature>
<proteinExistence type="predicted"/>
<sequence length="63" mass="7094">MYHSDGGSEGDKIFLFFKDDTVGVIIVVLIIMLLHHDRSCCMTNWAHGCSSLFLVIRTTYGND</sequence>
<reference evidence="2 3" key="2">
    <citation type="journal article" date="2022" name="Mol. Biol. Evol.">
        <title>Comparative Genomics Reveals Insights into the Divergent Evolution of Astigmatic Mites and Household Pest Adaptations.</title>
        <authorList>
            <person name="Xiong Q."/>
            <person name="Wan A.T."/>
            <person name="Liu X."/>
            <person name="Fung C.S."/>
            <person name="Xiao X."/>
            <person name="Malainual N."/>
            <person name="Hou J."/>
            <person name="Wang L."/>
            <person name="Wang M."/>
            <person name="Yang K.Y."/>
            <person name="Cui Y."/>
            <person name="Leung E.L."/>
            <person name="Nong W."/>
            <person name="Shin S.K."/>
            <person name="Au S.W."/>
            <person name="Jeong K.Y."/>
            <person name="Chew F.T."/>
            <person name="Hui J.H."/>
            <person name="Leung T.F."/>
            <person name="Tungtrongchitr A."/>
            <person name="Zhong N."/>
            <person name="Liu Z."/>
            <person name="Tsui S.K."/>
        </authorList>
    </citation>
    <scope>NUCLEOTIDE SEQUENCE [LARGE SCALE GENOMIC DNA]</scope>
    <source>
        <strain evidence="2">Derp</strain>
    </source>
</reference>
<evidence type="ECO:0000256" key="1">
    <source>
        <dbReference type="SAM" id="Phobius"/>
    </source>
</evidence>
<evidence type="ECO:0008006" key="4">
    <source>
        <dbReference type="Google" id="ProtNLM"/>
    </source>
</evidence>
<evidence type="ECO:0000313" key="2">
    <source>
        <dbReference type="EMBL" id="KAH9420948.1"/>
    </source>
</evidence>
<keyword evidence="3" id="KW-1185">Reference proteome</keyword>
<evidence type="ECO:0000313" key="3">
    <source>
        <dbReference type="Proteomes" id="UP000887458"/>
    </source>
</evidence>
<keyword evidence="1" id="KW-0812">Transmembrane</keyword>
<dbReference type="Proteomes" id="UP000887458">
    <property type="component" value="Unassembled WGS sequence"/>
</dbReference>
<gene>
    <name evidence="2" type="ORF">DERP_001388</name>
</gene>
<comment type="caution">
    <text evidence="2">The sequence shown here is derived from an EMBL/GenBank/DDBJ whole genome shotgun (WGS) entry which is preliminary data.</text>
</comment>
<reference evidence="2 3" key="1">
    <citation type="journal article" date="2018" name="J. Allergy Clin. Immunol.">
        <title>High-quality assembly of Dermatophagoides pteronyssinus genome and transcriptome reveals a wide range of novel allergens.</title>
        <authorList>
            <person name="Liu X.Y."/>
            <person name="Yang K.Y."/>
            <person name="Wang M.Q."/>
            <person name="Kwok J.S."/>
            <person name="Zeng X."/>
            <person name="Yang Z."/>
            <person name="Xiao X.J."/>
            <person name="Lau C.P."/>
            <person name="Li Y."/>
            <person name="Huang Z.M."/>
            <person name="Ba J.G."/>
            <person name="Yim A.K."/>
            <person name="Ouyang C.Y."/>
            <person name="Ngai S.M."/>
            <person name="Chan T.F."/>
            <person name="Leung E.L."/>
            <person name="Liu L."/>
            <person name="Liu Z.G."/>
            <person name="Tsui S.K."/>
        </authorList>
    </citation>
    <scope>NUCLEOTIDE SEQUENCE [LARGE SCALE GENOMIC DNA]</scope>
    <source>
        <strain evidence="2">Derp</strain>
    </source>
</reference>